<sequence>MPAEADAGVPEDPARPARLPGTLALLREHILKEQDGVLPAAPARLSTGHPSERRAVGGRRDGARPGDLPVRPGARPCDGRPYTYAP</sequence>
<dbReference type="EMBL" id="BAAAHU010000034">
    <property type="protein sequence ID" value="GAA1011938.1"/>
    <property type="molecule type" value="Genomic_DNA"/>
</dbReference>
<comment type="caution">
    <text evidence="2">The sequence shown here is derived from an EMBL/GenBank/DDBJ whole genome shotgun (WGS) entry which is preliminary data.</text>
</comment>
<organism evidence="2 3">
    <name type="scientific">Streptomyces thermogriseus</name>
    <dbReference type="NCBI Taxonomy" id="75292"/>
    <lineage>
        <taxon>Bacteria</taxon>
        <taxon>Bacillati</taxon>
        <taxon>Actinomycetota</taxon>
        <taxon>Actinomycetes</taxon>
        <taxon>Kitasatosporales</taxon>
        <taxon>Streptomycetaceae</taxon>
        <taxon>Streptomyces</taxon>
    </lineage>
</organism>
<proteinExistence type="predicted"/>
<feature type="region of interest" description="Disordered" evidence="1">
    <location>
        <begin position="40"/>
        <end position="86"/>
    </location>
</feature>
<keyword evidence="3" id="KW-1185">Reference proteome</keyword>
<reference evidence="3" key="1">
    <citation type="journal article" date="2019" name="Int. J. Syst. Evol. Microbiol.">
        <title>The Global Catalogue of Microorganisms (GCM) 10K type strain sequencing project: providing services to taxonomists for standard genome sequencing and annotation.</title>
        <authorList>
            <consortium name="The Broad Institute Genomics Platform"/>
            <consortium name="The Broad Institute Genome Sequencing Center for Infectious Disease"/>
            <person name="Wu L."/>
            <person name="Ma J."/>
        </authorList>
    </citation>
    <scope>NUCLEOTIDE SEQUENCE [LARGE SCALE GENOMIC DNA]</scope>
    <source>
        <strain evidence="3">JCM 11269</strain>
    </source>
</reference>
<gene>
    <name evidence="2" type="ORF">GCM10009564_34220</name>
</gene>
<evidence type="ECO:0000256" key="1">
    <source>
        <dbReference type="SAM" id="MobiDB-lite"/>
    </source>
</evidence>
<protein>
    <submittedName>
        <fullName evidence="2">Uncharacterized protein</fullName>
    </submittedName>
</protein>
<feature type="compositionally biased region" description="Basic and acidic residues" evidence="1">
    <location>
        <begin position="50"/>
        <end position="64"/>
    </location>
</feature>
<dbReference type="Proteomes" id="UP001501072">
    <property type="component" value="Unassembled WGS sequence"/>
</dbReference>
<name>A0ABP4DMQ4_9ACTN</name>
<evidence type="ECO:0000313" key="2">
    <source>
        <dbReference type="EMBL" id="GAA1011938.1"/>
    </source>
</evidence>
<evidence type="ECO:0000313" key="3">
    <source>
        <dbReference type="Proteomes" id="UP001501072"/>
    </source>
</evidence>
<accession>A0ABP4DMQ4</accession>